<dbReference type="Proteomes" id="UP000190044">
    <property type="component" value="Unassembled WGS sequence"/>
</dbReference>
<evidence type="ECO:0000313" key="3">
    <source>
        <dbReference type="Proteomes" id="UP000190044"/>
    </source>
</evidence>
<organism evidence="2 3">
    <name type="scientific">Sphingopyxis flava</name>
    <dbReference type="NCBI Taxonomy" id="1507287"/>
    <lineage>
        <taxon>Bacteria</taxon>
        <taxon>Pseudomonadati</taxon>
        <taxon>Pseudomonadota</taxon>
        <taxon>Alphaproteobacteria</taxon>
        <taxon>Sphingomonadales</taxon>
        <taxon>Sphingomonadaceae</taxon>
        <taxon>Sphingopyxis</taxon>
    </lineage>
</organism>
<evidence type="ECO:0008006" key="4">
    <source>
        <dbReference type="Google" id="ProtNLM"/>
    </source>
</evidence>
<accession>A0A1T5AAS6</accession>
<evidence type="ECO:0000256" key="1">
    <source>
        <dbReference type="SAM" id="SignalP"/>
    </source>
</evidence>
<gene>
    <name evidence="2" type="ORF">SAMN06295937_100340</name>
</gene>
<keyword evidence="3" id="KW-1185">Reference proteome</keyword>
<name>A0A1T5AAS6_9SPHN</name>
<dbReference type="AlphaFoldDB" id="A0A1T5AAS6"/>
<sequence length="232" mass="24044">MILLRATLLSMTASLCLSACGGADTASGDAPGAAMTGTSGETGAAQGSIPTLAEGPDVCFRAIAKHLGADAKVSEISSFFSVGKEIDPSDGKPAGEMTSCSVQYQSPDDPRKLLNTRLDLNSGQFSPPSPVEITVMGGNAAEFRLDDYLIPLSQVDAAALSSVMTAQKGRLSSVYGNYAWSGVRLSAPGPFNNRHTLRLDLTGRLAANDIKENGYASVSTDGKTITADHLMP</sequence>
<dbReference type="EMBL" id="FUYP01000003">
    <property type="protein sequence ID" value="SKB32030.1"/>
    <property type="molecule type" value="Genomic_DNA"/>
</dbReference>
<evidence type="ECO:0000313" key="2">
    <source>
        <dbReference type="EMBL" id="SKB32030.1"/>
    </source>
</evidence>
<protein>
    <recommendedName>
        <fullName evidence="4">Lipoprotein</fullName>
    </recommendedName>
</protein>
<feature type="chain" id="PRO_5011984356" description="Lipoprotein" evidence="1">
    <location>
        <begin position="20"/>
        <end position="232"/>
    </location>
</feature>
<keyword evidence="1" id="KW-0732">Signal</keyword>
<reference evidence="3" key="1">
    <citation type="submission" date="2017-02" db="EMBL/GenBank/DDBJ databases">
        <authorList>
            <person name="Varghese N."/>
            <person name="Submissions S."/>
        </authorList>
    </citation>
    <scope>NUCLEOTIDE SEQUENCE [LARGE SCALE GENOMIC DNA]</scope>
    <source>
        <strain evidence="3">R11H</strain>
    </source>
</reference>
<proteinExistence type="predicted"/>
<feature type="signal peptide" evidence="1">
    <location>
        <begin position="1"/>
        <end position="19"/>
    </location>
</feature>